<dbReference type="EMBL" id="JRGF01000005">
    <property type="protein sequence ID" value="KHE42241.1"/>
    <property type="molecule type" value="Genomic_DNA"/>
</dbReference>
<dbReference type="PRINTS" id="PR01703">
    <property type="entry name" value="MNSODISMTASE"/>
</dbReference>
<dbReference type="Gene3D" id="1.10.287.990">
    <property type="entry name" value="Fe,Mn superoxide dismutase (SOD) domain"/>
    <property type="match status" value="1"/>
</dbReference>
<dbReference type="PANTHER" id="PTHR42769:SF3">
    <property type="entry name" value="SUPEROXIDE DISMUTASE [FE] 2, CHLOROPLASTIC"/>
    <property type="match status" value="1"/>
</dbReference>
<feature type="domain" description="Manganese/iron superoxide dismutase N-terminal" evidence="6">
    <location>
        <begin position="2"/>
        <end position="81"/>
    </location>
</feature>
<dbReference type="SUPFAM" id="SSF46609">
    <property type="entry name" value="Fe,Mn superoxide dismutase (SOD), N-terminal domain"/>
    <property type="match status" value="1"/>
</dbReference>
<evidence type="ECO:0000259" key="7">
    <source>
        <dbReference type="Pfam" id="PF02777"/>
    </source>
</evidence>
<organism evidence="8 9">
    <name type="scientific">Alistipes inops</name>
    <dbReference type="NCBI Taxonomy" id="1501391"/>
    <lineage>
        <taxon>Bacteria</taxon>
        <taxon>Pseudomonadati</taxon>
        <taxon>Bacteroidota</taxon>
        <taxon>Bacteroidia</taxon>
        <taxon>Bacteroidales</taxon>
        <taxon>Rikenellaceae</taxon>
        <taxon>Alistipes</taxon>
    </lineage>
</organism>
<name>A0ABR4YKP8_9BACT</name>
<protein>
    <recommendedName>
        <fullName evidence="2 5">Superoxide dismutase</fullName>
        <ecNumber evidence="2 5">1.15.1.1</ecNumber>
    </recommendedName>
</protein>
<dbReference type="PANTHER" id="PTHR42769">
    <property type="entry name" value="SUPEROXIDE DISMUTASE"/>
    <property type="match status" value="1"/>
</dbReference>
<evidence type="ECO:0000313" key="8">
    <source>
        <dbReference type="EMBL" id="KHE42241.1"/>
    </source>
</evidence>
<keyword evidence="9" id="KW-1185">Reference proteome</keyword>
<evidence type="ECO:0000256" key="4">
    <source>
        <dbReference type="ARBA" id="ARBA00023002"/>
    </source>
</evidence>
<dbReference type="PIRSF" id="PIRSF000349">
    <property type="entry name" value="SODismutase"/>
    <property type="match status" value="1"/>
</dbReference>
<gene>
    <name evidence="8" type="ORF">LG35_04905</name>
</gene>
<comment type="similarity">
    <text evidence="1 5">Belongs to the iron/manganese superoxide dismutase family.</text>
</comment>
<dbReference type="InterPro" id="IPR019833">
    <property type="entry name" value="Mn/Fe_SOD_BS"/>
</dbReference>
<comment type="function">
    <text evidence="5">Destroys radicals which are normally produced within the cells and which are toxic to biological systems.</text>
</comment>
<reference evidence="8 9" key="1">
    <citation type="submission" date="2014-09" db="EMBL/GenBank/DDBJ databases">
        <title>Alistipes sp. 627, sp. nov., a novel member of the family Rikenellaceae isolated from human faeces.</title>
        <authorList>
            <person name="Shkoporov A.N."/>
            <person name="Chaplin A.V."/>
            <person name="Motuzova O.V."/>
            <person name="Kafarskaia L.I."/>
            <person name="Khokhlova E.V."/>
            <person name="Efimov B.A."/>
        </authorList>
    </citation>
    <scope>NUCLEOTIDE SEQUENCE [LARGE SCALE GENOMIC DNA]</scope>
    <source>
        <strain evidence="8 9">627</strain>
    </source>
</reference>
<dbReference type="Pfam" id="PF02777">
    <property type="entry name" value="Sod_Fe_C"/>
    <property type="match status" value="1"/>
</dbReference>
<dbReference type="Pfam" id="PF00081">
    <property type="entry name" value="Sod_Fe_N"/>
    <property type="match status" value="1"/>
</dbReference>
<sequence>MTHKMPELPYAKDALEPHISRETIEYHYGKHLQAYVDNLNKLIPGTEYEDVSLEEIIRRAEGPIFNNGAQVWNHTFYFNTFSPKPQEKPEGKLLDALEKKYGSFDSFKAEFEKKATGLFGSGWTWLVKDASGALDIVNESNAGNPIRNGRTPLMVMDVWEHAYYIDYRNRRADSVKATWHVIDWKKVGERF</sequence>
<dbReference type="SUPFAM" id="SSF54719">
    <property type="entry name" value="Fe,Mn superoxide dismutase (SOD), C-terminal domain"/>
    <property type="match status" value="1"/>
</dbReference>
<feature type="domain" description="Manganese/iron superoxide dismutase C-terminal" evidence="7">
    <location>
        <begin position="89"/>
        <end position="190"/>
    </location>
</feature>
<comment type="caution">
    <text evidence="8">The sequence shown here is derived from an EMBL/GenBank/DDBJ whole genome shotgun (WGS) entry which is preliminary data.</text>
</comment>
<evidence type="ECO:0000256" key="1">
    <source>
        <dbReference type="ARBA" id="ARBA00008714"/>
    </source>
</evidence>
<dbReference type="PROSITE" id="PS00088">
    <property type="entry name" value="SOD_MN"/>
    <property type="match status" value="1"/>
</dbReference>
<dbReference type="Gene3D" id="3.55.40.20">
    <property type="entry name" value="Iron/manganese superoxide dismutase, C-terminal domain"/>
    <property type="match status" value="1"/>
</dbReference>
<dbReference type="RefSeq" id="WP_035472787.1">
    <property type="nucleotide sequence ID" value="NZ_JRGF01000005.1"/>
</dbReference>
<dbReference type="InterPro" id="IPR036324">
    <property type="entry name" value="Mn/Fe_SOD_N_sf"/>
</dbReference>
<dbReference type="EC" id="1.15.1.1" evidence="2 5"/>
<evidence type="ECO:0000256" key="3">
    <source>
        <dbReference type="ARBA" id="ARBA00022723"/>
    </source>
</evidence>
<dbReference type="InterPro" id="IPR001189">
    <property type="entry name" value="Mn/Fe_SOD"/>
</dbReference>
<keyword evidence="4 5" id="KW-0560">Oxidoreductase</keyword>
<dbReference type="InterPro" id="IPR019831">
    <property type="entry name" value="Mn/Fe_SOD_N"/>
</dbReference>
<keyword evidence="3 5" id="KW-0479">Metal-binding</keyword>
<evidence type="ECO:0000259" key="6">
    <source>
        <dbReference type="Pfam" id="PF00081"/>
    </source>
</evidence>
<dbReference type="InterPro" id="IPR036314">
    <property type="entry name" value="SOD_C_sf"/>
</dbReference>
<evidence type="ECO:0000256" key="2">
    <source>
        <dbReference type="ARBA" id="ARBA00012682"/>
    </source>
</evidence>
<proteinExistence type="inferred from homology"/>
<comment type="catalytic activity">
    <reaction evidence="5">
        <text>2 superoxide + 2 H(+) = H2O2 + O2</text>
        <dbReference type="Rhea" id="RHEA:20696"/>
        <dbReference type="ChEBI" id="CHEBI:15378"/>
        <dbReference type="ChEBI" id="CHEBI:15379"/>
        <dbReference type="ChEBI" id="CHEBI:16240"/>
        <dbReference type="ChEBI" id="CHEBI:18421"/>
        <dbReference type="EC" id="1.15.1.1"/>
    </reaction>
</comment>
<dbReference type="Proteomes" id="UP000030889">
    <property type="component" value="Unassembled WGS sequence"/>
</dbReference>
<evidence type="ECO:0000313" key="9">
    <source>
        <dbReference type="Proteomes" id="UP000030889"/>
    </source>
</evidence>
<accession>A0ABR4YKP8</accession>
<evidence type="ECO:0000256" key="5">
    <source>
        <dbReference type="RuleBase" id="RU000414"/>
    </source>
</evidence>
<dbReference type="InterPro" id="IPR019832">
    <property type="entry name" value="Mn/Fe_SOD_C"/>
</dbReference>